<reference evidence="5" key="1">
    <citation type="submission" date="2009-11" db="EMBL/GenBank/DDBJ databases">
        <authorList>
            <person name="Weinstock G."/>
            <person name="Sodergren E."/>
            <person name="Clifton S."/>
            <person name="Fulton L."/>
            <person name="Fulton B."/>
            <person name="Courtney L."/>
            <person name="Fronick C."/>
            <person name="Harrison M."/>
            <person name="Strong C."/>
            <person name="Farmer C."/>
            <person name="Delahaunty K."/>
            <person name="Markovic C."/>
            <person name="Hall O."/>
            <person name="Minx P."/>
            <person name="Tomlinson C."/>
            <person name="Mitreva M."/>
            <person name="Nelson J."/>
            <person name="Hou S."/>
            <person name="Wollam A."/>
            <person name="Pepin K.H."/>
            <person name="Johnson M."/>
            <person name="Bhonagiri V."/>
            <person name="Nash W.E."/>
            <person name="Warren W."/>
            <person name="Chinwalla A."/>
            <person name="Mardis E.R."/>
            <person name="Wilson R.K."/>
        </authorList>
    </citation>
    <scope>NUCLEOTIDE SEQUENCE [LARGE SCALE GENOMIC DNA]</scope>
    <source>
        <strain evidence="5">DSM 20093</strain>
    </source>
</reference>
<dbReference type="EC" id="2.4.-.-" evidence="5"/>
<dbReference type="AlphaFoldDB" id="D1NRU0"/>
<dbReference type="Proteomes" id="UP000029074">
    <property type="component" value="Unassembled WGS sequence"/>
</dbReference>
<dbReference type="EMBL" id="ABXB03000001">
    <property type="protein sequence ID" value="EFA23929.1"/>
    <property type="molecule type" value="Genomic_DNA"/>
</dbReference>
<evidence type="ECO:0000313" key="7">
    <source>
        <dbReference type="Proteomes" id="UP000029074"/>
    </source>
</evidence>
<dbReference type="PANTHER" id="PTHR45947">
    <property type="entry name" value="SULFOQUINOVOSYL TRANSFERASE SQD2"/>
    <property type="match status" value="1"/>
</dbReference>
<keyword evidence="1 5" id="KW-0328">Glycosyltransferase</keyword>
<evidence type="ECO:0000259" key="4">
    <source>
        <dbReference type="Pfam" id="PF13439"/>
    </source>
</evidence>
<dbReference type="eggNOG" id="COG0438">
    <property type="taxonomic scope" value="Bacteria"/>
</dbReference>
<dbReference type="Pfam" id="PF13439">
    <property type="entry name" value="Glyco_transf_4"/>
    <property type="match status" value="1"/>
</dbReference>
<dbReference type="RefSeq" id="WP_006294455.1">
    <property type="nucleotide sequence ID" value="NZ_ABXB03000001.1"/>
</dbReference>
<feature type="domain" description="Glycosyl transferase family 1" evidence="3">
    <location>
        <begin position="184"/>
        <end position="303"/>
    </location>
</feature>
<protein>
    <submittedName>
        <fullName evidence="5">Glycosyltransferase, group 1 family protein</fullName>
        <ecNumber evidence="5">2.4.-.-</ecNumber>
    </submittedName>
    <submittedName>
        <fullName evidence="6">Putative capsular polysaccharide biosynthesis protein Cps4H</fullName>
        <ecNumber evidence="6">2.4.1.250</ecNumber>
    </submittedName>
</protein>
<dbReference type="EMBL" id="JGYW01000004">
    <property type="protein sequence ID" value="KFI59095.1"/>
    <property type="molecule type" value="Genomic_DNA"/>
</dbReference>
<dbReference type="Proteomes" id="UP000003656">
    <property type="component" value="Unassembled WGS sequence"/>
</dbReference>
<dbReference type="STRING" id="561180.BIFGAL_03039"/>
<evidence type="ECO:0000256" key="1">
    <source>
        <dbReference type="ARBA" id="ARBA00022676"/>
    </source>
</evidence>
<organism evidence="5">
    <name type="scientific">Bifidobacterium gallicum DSM 20093 = LMG 11596</name>
    <dbReference type="NCBI Taxonomy" id="561180"/>
    <lineage>
        <taxon>Bacteria</taxon>
        <taxon>Bacillati</taxon>
        <taxon>Actinomycetota</taxon>
        <taxon>Actinomycetes</taxon>
        <taxon>Bifidobacteriales</taxon>
        <taxon>Bifidobacteriaceae</taxon>
        <taxon>Bifidobacterium</taxon>
    </lineage>
</organism>
<feature type="domain" description="Glycosyltransferase subfamily 4-like N-terminal" evidence="4">
    <location>
        <begin position="16"/>
        <end position="174"/>
    </location>
</feature>
<dbReference type="GO" id="GO:0102710">
    <property type="term" value="F:D-inositol-3-phosphate glycosyltransferase activity"/>
    <property type="evidence" value="ECO:0007669"/>
    <property type="project" value="UniProtKB-EC"/>
</dbReference>
<dbReference type="SUPFAM" id="SSF53756">
    <property type="entry name" value="UDP-Glycosyltransferase/glycogen phosphorylase"/>
    <property type="match status" value="1"/>
</dbReference>
<dbReference type="Pfam" id="PF00534">
    <property type="entry name" value="Glycos_transf_1"/>
    <property type="match status" value="1"/>
</dbReference>
<evidence type="ECO:0000313" key="5">
    <source>
        <dbReference type="EMBL" id="EFA23929.1"/>
    </source>
</evidence>
<evidence type="ECO:0000259" key="3">
    <source>
        <dbReference type="Pfam" id="PF00534"/>
    </source>
</evidence>
<dbReference type="GO" id="GO:1901137">
    <property type="term" value="P:carbohydrate derivative biosynthetic process"/>
    <property type="evidence" value="ECO:0007669"/>
    <property type="project" value="UniProtKB-ARBA"/>
</dbReference>
<name>D1NRU0_9BIFI</name>
<dbReference type="OrthoDB" id="9790710at2"/>
<keyword evidence="7" id="KW-1185">Reference proteome</keyword>
<accession>D1NRU0</accession>
<evidence type="ECO:0000256" key="2">
    <source>
        <dbReference type="ARBA" id="ARBA00022679"/>
    </source>
</evidence>
<sequence length="377" mass="42257">MPKKPSVLFLEVSNNWGGVEAFISNAALHLQDSYDVEVIARTEDRKINDRIQTSKDHVIIAPGNALSLRYLRTLWTQFRKNYDVIHFNKNSAVLFIPILLAKLASRSTIVVESHNTAPSQQGPLGKLHYLFRPLVCRLANAKLACSQVAGTYMFGQKAVDAGTVAIIPNCIDDQTFLFNKQTRADKRAELGIGADTHVIINVATLAQRKNQRFLLEVFREYLQDDPSAILLLVGDGEDREMLRQRARELGIDSHTRFLGLRKDVPQLLMAADIAVFPSLSEGFPYAFIEAQGTGLPLVVSDTVTRDIDVTGNVSFASLHEPAAQWAHMINEYLRRDPQADRKQLEQQRVEAMEKVRAHGFGGNQTAHSLDALYHRFI</sequence>
<dbReference type="Gene3D" id="3.40.50.2000">
    <property type="entry name" value="Glycogen Phosphorylase B"/>
    <property type="match status" value="2"/>
</dbReference>
<dbReference type="InterPro" id="IPR050194">
    <property type="entry name" value="Glycosyltransferase_grp1"/>
</dbReference>
<proteinExistence type="predicted"/>
<dbReference type="PANTHER" id="PTHR45947:SF3">
    <property type="entry name" value="SULFOQUINOVOSYL TRANSFERASE SQD2"/>
    <property type="match status" value="1"/>
</dbReference>
<dbReference type="EC" id="2.4.1.250" evidence="6"/>
<dbReference type="InterPro" id="IPR001296">
    <property type="entry name" value="Glyco_trans_1"/>
</dbReference>
<keyword evidence="2 5" id="KW-0808">Transferase</keyword>
<comment type="caution">
    <text evidence="5">The sequence shown here is derived from an EMBL/GenBank/DDBJ whole genome shotgun (WGS) entry which is preliminary data.</text>
</comment>
<dbReference type="InterPro" id="IPR028098">
    <property type="entry name" value="Glyco_trans_4-like_N"/>
</dbReference>
<evidence type="ECO:0000313" key="6">
    <source>
        <dbReference type="EMBL" id="KFI59095.1"/>
    </source>
</evidence>
<gene>
    <name evidence="6" type="ORF">BGLCM_0679</name>
    <name evidence="5" type="ORF">BIFGAL_03039</name>
</gene>
<reference evidence="6 7" key="2">
    <citation type="submission" date="2014-03" db="EMBL/GenBank/DDBJ databases">
        <title>Genomics of Bifidobacteria.</title>
        <authorList>
            <person name="Ventura M."/>
            <person name="Milani C."/>
            <person name="Lugli G.A."/>
        </authorList>
    </citation>
    <scope>NUCLEOTIDE SEQUENCE [LARGE SCALE GENOMIC DNA]</scope>
    <source>
        <strain evidence="6 7">LMG 11596</strain>
    </source>
</reference>